<keyword evidence="3 9" id="KW-0812">Transmembrane</keyword>
<keyword evidence="8 9" id="KW-0807">Transducer</keyword>
<dbReference type="GO" id="GO:0005886">
    <property type="term" value="C:plasma membrane"/>
    <property type="evidence" value="ECO:0007669"/>
    <property type="project" value="TreeGrafter"/>
</dbReference>
<evidence type="ECO:0000256" key="10">
    <source>
        <dbReference type="SAM" id="Phobius"/>
    </source>
</evidence>
<reference evidence="12" key="1">
    <citation type="submission" date="2020-11" db="EMBL/GenBank/DDBJ databases">
        <authorList>
            <person name="Tran Van P."/>
        </authorList>
    </citation>
    <scope>NUCLEOTIDE SEQUENCE</scope>
</reference>
<dbReference type="AlphaFoldDB" id="A0A7R9L7Y2"/>
<keyword evidence="4 10" id="KW-1133">Transmembrane helix</keyword>
<keyword evidence="5 9" id="KW-0297">G-protein coupled receptor</keyword>
<dbReference type="GO" id="GO:0004930">
    <property type="term" value="F:G protein-coupled receptor activity"/>
    <property type="evidence" value="ECO:0007669"/>
    <property type="project" value="UniProtKB-KW"/>
</dbReference>
<dbReference type="PROSITE" id="PS50262">
    <property type="entry name" value="G_PROTEIN_RECEP_F1_2"/>
    <property type="match status" value="1"/>
</dbReference>
<evidence type="ECO:0000256" key="3">
    <source>
        <dbReference type="ARBA" id="ARBA00022692"/>
    </source>
</evidence>
<evidence type="ECO:0000313" key="12">
    <source>
        <dbReference type="EMBL" id="CAD7635733.1"/>
    </source>
</evidence>
<dbReference type="SUPFAM" id="SSF81321">
    <property type="entry name" value="Family A G protein-coupled receptor-like"/>
    <property type="match status" value="1"/>
</dbReference>
<keyword evidence="6 10" id="KW-0472">Membrane</keyword>
<evidence type="ECO:0000256" key="4">
    <source>
        <dbReference type="ARBA" id="ARBA00022989"/>
    </source>
</evidence>
<feature type="transmembrane region" description="Helical" evidence="10">
    <location>
        <begin position="173"/>
        <end position="194"/>
    </location>
</feature>
<feature type="transmembrane region" description="Helical" evidence="10">
    <location>
        <begin position="76"/>
        <end position="103"/>
    </location>
</feature>
<comment type="similarity">
    <text evidence="2 9">Belongs to the G-protein coupled receptor 1 family.</text>
</comment>
<dbReference type="Proteomes" id="UP000759131">
    <property type="component" value="Unassembled WGS sequence"/>
</dbReference>
<feature type="transmembrane region" description="Helical" evidence="10">
    <location>
        <begin position="224"/>
        <end position="249"/>
    </location>
</feature>
<feature type="transmembrane region" description="Helical" evidence="10">
    <location>
        <begin position="47"/>
        <end position="70"/>
    </location>
</feature>
<keyword evidence="7 9" id="KW-0675">Receptor</keyword>
<dbReference type="PANTHER" id="PTHR45695">
    <property type="entry name" value="LEUCOKININ RECEPTOR-RELATED"/>
    <property type="match status" value="1"/>
</dbReference>
<dbReference type="Gene3D" id="1.20.1070.10">
    <property type="entry name" value="Rhodopsin 7-helix transmembrane proteins"/>
    <property type="match status" value="1"/>
</dbReference>
<evidence type="ECO:0000259" key="11">
    <source>
        <dbReference type="PROSITE" id="PS50262"/>
    </source>
</evidence>
<dbReference type="PANTHER" id="PTHR45695:SF15">
    <property type="entry name" value="OPSIN RH2"/>
    <property type="match status" value="1"/>
</dbReference>
<dbReference type="PRINTS" id="PR00237">
    <property type="entry name" value="GPCRRHODOPSN"/>
</dbReference>
<dbReference type="EMBL" id="OC872154">
    <property type="protein sequence ID" value="CAD7635733.1"/>
    <property type="molecule type" value="Genomic_DNA"/>
</dbReference>
<evidence type="ECO:0000256" key="7">
    <source>
        <dbReference type="ARBA" id="ARBA00023170"/>
    </source>
</evidence>
<evidence type="ECO:0000256" key="2">
    <source>
        <dbReference type="ARBA" id="ARBA00010663"/>
    </source>
</evidence>
<proteinExistence type="inferred from homology"/>
<dbReference type="OrthoDB" id="10037617at2759"/>
<feature type="transmembrane region" description="Helical" evidence="10">
    <location>
        <begin position="12"/>
        <end position="35"/>
    </location>
</feature>
<feature type="domain" description="G-protein coupled receptors family 1 profile" evidence="11">
    <location>
        <begin position="26"/>
        <end position="286"/>
    </location>
</feature>
<protein>
    <recommendedName>
        <fullName evidence="11">G-protein coupled receptors family 1 profile domain-containing protein</fullName>
    </recommendedName>
</protein>
<feature type="transmembrane region" description="Helical" evidence="10">
    <location>
        <begin position="261"/>
        <end position="289"/>
    </location>
</feature>
<dbReference type="PROSITE" id="PS00237">
    <property type="entry name" value="G_PROTEIN_RECEP_F1_1"/>
    <property type="match status" value="1"/>
</dbReference>
<sequence length="354" mass="40935">MEAIPSKYQLIVILLYTITALFALFSNVFTIVVLLMAKKTSPVLSKYLITLSVSDIIMATFSMPFSYTIFMYGKWLFHPAFCPVVLSIHVFSVFVSIYILIAIGIDRYYAIVRPLDRQNWLKNFPRITIAIICMSGLCLSLTTYYNSKAVKFTHNNRTHYDCRETWDNSSGRVYTIVMFCVTFAVPVAVLVFVYSRMAYAVCHREFSQNLSNHLKRQKIQVIRLLIIVVIAFILCWTGIQTFSLIVWLFPNILKFNTRAKYYGYVISYLLLHWISMFHSTVNPIVYSFFSDNFRSDLKSASKRLWLNKRLLVRFGPNSGSKSSQTSQKTLYTNISLRSDQKDGIVDDPIKDNLL</sequence>
<name>A0A7R9L7Y2_9ACAR</name>
<evidence type="ECO:0000256" key="6">
    <source>
        <dbReference type="ARBA" id="ARBA00023136"/>
    </source>
</evidence>
<dbReference type="Pfam" id="PF00001">
    <property type="entry name" value="7tm_1"/>
    <property type="match status" value="1"/>
</dbReference>
<keyword evidence="13" id="KW-1185">Reference proteome</keyword>
<evidence type="ECO:0000256" key="9">
    <source>
        <dbReference type="RuleBase" id="RU000688"/>
    </source>
</evidence>
<feature type="transmembrane region" description="Helical" evidence="10">
    <location>
        <begin position="124"/>
        <end position="145"/>
    </location>
</feature>
<evidence type="ECO:0000313" key="13">
    <source>
        <dbReference type="Proteomes" id="UP000759131"/>
    </source>
</evidence>
<dbReference type="InterPro" id="IPR000276">
    <property type="entry name" value="GPCR_Rhodpsn"/>
</dbReference>
<accession>A0A7R9L7Y2</accession>
<evidence type="ECO:0000256" key="5">
    <source>
        <dbReference type="ARBA" id="ARBA00023040"/>
    </source>
</evidence>
<dbReference type="InterPro" id="IPR017452">
    <property type="entry name" value="GPCR_Rhodpsn_7TM"/>
</dbReference>
<dbReference type="EMBL" id="CAJPIZ010017579">
    <property type="protein sequence ID" value="CAG2116163.1"/>
    <property type="molecule type" value="Genomic_DNA"/>
</dbReference>
<evidence type="ECO:0000256" key="8">
    <source>
        <dbReference type="ARBA" id="ARBA00023224"/>
    </source>
</evidence>
<evidence type="ECO:0000256" key="1">
    <source>
        <dbReference type="ARBA" id="ARBA00004141"/>
    </source>
</evidence>
<organism evidence="12">
    <name type="scientific">Medioppia subpectinata</name>
    <dbReference type="NCBI Taxonomy" id="1979941"/>
    <lineage>
        <taxon>Eukaryota</taxon>
        <taxon>Metazoa</taxon>
        <taxon>Ecdysozoa</taxon>
        <taxon>Arthropoda</taxon>
        <taxon>Chelicerata</taxon>
        <taxon>Arachnida</taxon>
        <taxon>Acari</taxon>
        <taxon>Acariformes</taxon>
        <taxon>Sarcoptiformes</taxon>
        <taxon>Oribatida</taxon>
        <taxon>Brachypylina</taxon>
        <taxon>Oppioidea</taxon>
        <taxon>Oppiidae</taxon>
        <taxon>Medioppia</taxon>
    </lineage>
</organism>
<gene>
    <name evidence="12" type="ORF">OSB1V03_LOCUS16124</name>
</gene>
<comment type="subcellular location">
    <subcellularLocation>
        <location evidence="1">Membrane</location>
        <topology evidence="1">Multi-pass membrane protein</topology>
    </subcellularLocation>
</comment>